<dbReference type="Pfam" id="PF15008">
    <property type="entry name" value="DUF4518"/>
    <property type="match status" value="1"/>
</dbReference>
<proteinExistence type="predicted"/>
<dbReference type="PANTHER" id="PTHR21084">
    <property type="entry name" value="DENSE INCISORS"/>
    <property type="match status" value="1"/>
</dbReference>
<keyword evidence="2" id="KW-1185">Reference proteome</keyword>
<comment type="caution">
    <text evidence="1">The sequence shown here is derived from an EMBL/GenBank/DDBJ whole genome shotgun (WGS) entry which is preliminary data.</text>
</comment>
<gene>
    <name evidence="1" type="ORF">ONE63_000638</name>
</gene>
<dbReference type="AlphaFoldDB" id="A0AAV7XZ35"/>
<sequence>MSALTENEQAFIRDFLELMNDDGVRALASTITRRMVKADSRRACVDAIILHSSSLDEFLKRQKVTKENLFKYLNERKISVPNTDKAALENQIKDLVSGGRLIPARAIATPIKRDPASPWAAAEHSNNSNMPMQLTNHQPSTTMPNLPFADLHLPSAAQLYLAASSARVTVQERVTTTTYAHMAGVGVGVFGNMPEPDPRDTAIVSEFAKWFYTKVNQPGGLPPEDFWPDGNMSMIVKRKNDADYKAAQGGQNVARLLNQVLEEHQLYLNPNTTPQGMWGRGNDNGLLLVLVCGTLHQRPGAGSCLGMFENLFLLAQDPFAEDNWKIKTLEVILRSNPHIQQTPTIADSELAKKL</sequence>
<accession>A0AAV7XZ35</accession>
<evidence type="ECO:0000313" key="1">
    <source>
        <dbReference type="EMBL" id="KAJ1532004.1"/>
    </source>
</evidence>
<name>A0AAV7XZ35_9NEOP</name>
<dbReference type="InterPro" id="IPR026698">
    <property type="entry name" value="UPF_C3orf38"/>
</dbReference>
<dbReference type="Proteomes" id="UP001075354">
    <property type="component" value="Chromosome 1"/>
</dbReference>
<evidence type="ECO:0000313" key="2">
    <source>
        <dbReference type="Proteomes" id="UP001075354"/>
    </source>
</evidence>
<organism evidence="1 2">
    <name type="scientific">Megalurothrips usitatus</name>
    <name type="common">bean blossom thrips</name>
    <dbReference type="NCBI Taxonomy" id="439358"/>
    <lineage>
        <taxon>Eukaryota</taxon>
        <taxon>Metazoa</taxon>
        <taxon>Ecdysozoa</taxon>
        <taxon>Arthropoda</taxon>
        <taxon>Hexapoda</taxon>
        <taxon>Insecta</taxon>
        <taxon>Pterygota</taxon>
        <taxon>Neoptera</taxon>
        <taxon>Paraneoptera</taxon>
        <taxon>Thysanoptera</taxon>
        <taxon>Terebrantia</taxon>
        <taxon>Thripoidea</taxon>
        <taxon>Thripidae</taxon>
        <taxon>Megalurothrips</taxon>
    </lineage>
</organism>
<dbReference type="EMBL" id="JAPTSV010000001">
    <property type="protein sequence ID" value="KAJ1532004.1"/>
    <property type="molecule type" value="Genomic_DNA"/>
</dbReference>
<dbReference type="PANTHER" id="PTHR21084:SF1">
    <property type="entry name" value="DENSE INCISORS"/>
    <property type="match status" value="1"/>
</dbReference>
<reference evidence="1" key="1">
    <citation type="submission" date="2022-12" db="EMBL/GenBank/DDBJ databases">
        <title>Chromosome-level genome assembly of the bean flower thrips Megalurothrips usitatus.</title>
        <authorList>
            <person name="Ma L."/>
            <person name="Liu Q."/>
            <person name="Li H."/>
            <person name="Cai W."/>
        </authorList>
    </citation>
    <scope>NUCLEOTIDE SEQUENCE</scope>
    <source>
        <strain evidence="1">Cailab_2022a</strain>
    </source>
</reference>
<protein>
    <submittedName>
        <fullName evidence="1">Uncharacterized protein</fullName>
    </submittedName>
</protein>